<comment type="similarity">
    <text evidence="8">Belongs to the BamA family.</text>
</comment>
<organism evidence="11 12">
    <name type="scientific">Rhodovarius crocodyli</name>
    <dbReference type="NCBI Taxonomy" id="1979269"/>
    <lineage>
        <taxon>Bacteria</taxon>
        <taxon>Pseudomonadati</taxon>
        <taxon>Pseudomonadota</taxon>
        <taxon>Alphaproteobacteria</taxon>
        <taxon>Acetobacterales</taxon>
        <taxon>Roseomonadaceae</taxon>
        <taxon>Rhodovarius</taxon>
    </lineage>
</organism>
<evidence type="ECO:0000259" key="10">
    <source>
        <dbReference type="PROSITE" id="PS51779"/>
    </source>
</evidence>
<accession>A0A437MJJ3</accession>
<dbReference type="InterPro" id="IPR000184">
    <property type="entry name" value="Bac_surfAg_D15"/>
</dbReference>
<feature type="signal peptide" evidence="8">
    <location>
        <begin position="1"/>
        <end position="21"/>
    </location>
</feature>
<sequence precursor="true">MNTTLRGLLLASVCLAPLAAATDGAAQSRRGAAPAPAAVPNGGPVTAVEVRGNQRIDVDTVRSYMLIQPGDAYDPDRADRSLRSLFATGLFADVRMSRDGSRVIVTVQENPVVNRVAFEGNRKISDDTLRPEVQLRPRGVFTSQLAQADRQRILDLYARRGRFAARVEPKIIRLDQNRVDVVYEITEGDAALVSRINFVGNRTYSDGRLRDVISTREQAFYRFFSSSDTFDPDRLNFDKELMRRFYLRNGFADVEVGTASAELAPDRSSFFLTYQVNEGTRYRIRRLTVNTTFPNLETASLRQRLDIAEGNWYDGDAVERATQQLSDLVNLRGYPFVDVQPQVERDRENGTIDLTFNITEAPRIYVDRIDITGNSRTQDRVVRREFRIAEGDAFNAAQIRRSRERIRNLGYFSDVQVTSTPGSAADRAVINTNVTERATGEVSIGGGYSTDAGFLADLGLRERNLLGTGVDARLNGTIAQRRSQVDVSVTDPYFLDRNLAVGADVFLVQRNLQSYSGYYERRMGFAVRAGYEINERLRQNWSYTLVDRNVYNILSTASRYIQEQRGRTLLSQVSQTLSYDMRDTAIEARRGYLLRWGLDVAGLGGDVAYIRNRVDAALLLPFERVFGDPDYVLQLSANFGHLHPFGSRFSASGERDRIVDRFFLGGENLRGFAIAGIGPRDVNTRDSLGGRMMWTTSAEMRFPLPLPSELGLIGRAFVDAGALSQGPRGNDIFNSSVPRIGAGVGISWRSPFGLINIDVAQAISKQRYDETQVFRFGFGTRF</sequence>
<dbReference type="Pfam" id="PF01103">
    <property type="entry name" value="Omp85"/>
    <property type="match status" value="1"/>
</dbReference>
<evidence type="ECO:0000256" key="2">
    <source>
        <dbReference type="ARBA" id="ARBA00022452"/>
    </source>
</evidence>
<evidence type="ECO:0000313" key="12">
    <source>
        <dbReference type="Proteomes" id="UP000282957"/>
    </source>
</evidence>
<proteinExistence type="inferred from homology"/>
<evidence type="ECO:0000256" key="9">
    <source>
        <dbReference type="NCBIfam" id="TIGR03303"/>
    </source>
</evidence>
<dbReference type="GO" id="GO:0043165">
    <property type="term" value="P:Gram-negative-bacterium-type cell outer membrane assembly"/>
    <property type="evidence" value="ECO:0007669"/>
    <property type="project" value="UniProtKB-UniRule"/>
</dbReference>
<comment type="function">
    <text evidence="8">Part of the outer membrane protein assembly complex, which is involved in assembly and insertion of beta-barrel proteins into the outer membrane.</text>
</comment>
<dbReference type="PANTHER" id="PTHR12815:SF23">
    <property type="entry name" value="OUTER MEMBRANE PROTEIN ASSEMBLY FACTOR BAMA"/>
    <property type="match status" value="1"/>
</dbReference>
<evidence type="ECO:0000256" key="1">
    <source>
        <dbReference type="ARBA" id="ARBA00004370"/>
    </source>
</evidence>
<feature type="domain" description="POTRA" evidence="10">
    <location>
        <begin position="43"/>
        <end position="110"/>
    </location>
</feature>
<dbReference type="NCBIfam" id="TIGR03303">
    <property type="entry name" value="OM_YaeT"/>
    <property type="match status" value="1"/>
</dbReference>
<dbReference type="OrthoDB" id="9803054at2"/>
<dbReference type="Pfam" id="PF07244">
    <property type="entry name" value="POTRA"/>
    <property type="match status" value="5"/>
</dbReference>
<dbReference type="InterPro" id="IPR039910">
    <property type="entry name" value="D15-like"/>
</dbReference>
<dbReference type="Gene3D" id="2.40.160.50">
    <property type="entry name" value="membrane protein fhac: a member of the omp85/tpsb transporter family"/>
    <property type="match status" value="1"/>
</dbReference>
<evidence type="ECO:0000256" key="8">
    <source>
        <dbReference type="HAMAP-Rule" id="MF_01430"/>
    </source>
</evidence>
<name>A0A437MJJ3_9PROT</name>
<keyword evidence="7 8" id="KW-0998">Cell outer membrane</keyword>
<dbReference type="AlphaFoldDB" id="A0A437MJJ3"/>
<feature type="domain" description="POTRA" evidence="10">
    <location>
        <begin position="111"/>
        <end position="188"/>
    </location>
</feature>
<feature type="chain" id="PRO_5019594126" description="Outer membrane protein assembly factor BamA" evidence="8">
    <location>
        <begin position="22"/>
        <end position="782"/>
    </location>
</feature>
<protein>
    <recommendedName>
        <fullName evidence="8 9">Outer membrane protein assembly factor BamA</fullName>
    </recommendedName>
</protein>
<comment type="caution">
    <text evidence="11">The sequence shown here is derived from an EMBL/GenBank/DDBJ whole genome shotgun (WGS) entry which is preliminary data.</text>
</comment>
<dbReference type="Proteomes" id="UP000282957">
    <property type="component" value="Unassembled WGS sequence"/>
</dbReference>
<keyword evidence="3 8" id="KW-0812">Transmembrane</keyword>
<dbReference type="InterPro" id="IPR034746">
    <property type="entry name" value="POTRA"/>
</dbReference>
<dbReference type="PIRSF" id="PIRSF006076">
    <property type="entry name" value="OM_assembly_OMP85"/>
    <property type="match status" value="1"/>
</dbReference>
<dbReference type="EMBL" id="SACL01000002">
    <property type="protein sequence ID" value="RVT97828.1"/>
    <property type="molecule type" value="Genomic_DNA"/>
</dbReference>
<gene>
    <name evidence="8 11" type="primary">bamA</name>
    <name evidence="11" type="ORF">EOD42_08510</name>
</gene>
<evidence type="ECO:0000256" key="4">
    <source>
        <dbReference type="ARBA" id="ARBA00022729"/>
    </source>
</evidence>
<dbReference type="InterPro" id="IPR010827">
    <property type="entry name" value="BamA/TamA_POTRA"/>
</dbReference>
<evidence type="ECO:0000256" key="7">
    <source>
        <dbReference type="ARBA" id="ARBA00023237"/>
    </source>
</evidence>
<dbReference type="PROSITE" id="PS51779">
    <property type="entry name" value="POTRA"/>
    <property type="match status" value="3"/>
</dbReference>
<reference evidence="11 12" key="1">
    <citation type="submission" date="2019-01" db="EMBL/GenBank/DDBJ databases">
        <authorList>
            <person name="Chen W.-M."/>
        </authorList>
    </citation>
    <scope>NUCLEOTIDE SEQUENCE [LARGE SCALE GENOMIC DNA]</scope>
    <source>
        <strain evidence="11 12">CCP-6</strain>
    </source>
</reference>
<dbReference type="InterPro" id="IPR023707">
    <property type="entry name" value="OM_assembly_BamA"/>
</dbReference>
<dbReference type="GO" id="GO:0009279">
    <property type="term" value="C:cell outer membrane"/>
    <property type="evidence" value="ECO:0007669"/>
    <property type="project" value="UniProtKB-SubCell"/>
</dbReference>
<keyword evidence="12" id="KW-1185">Reference proteome</keyword>
<evidence type="ECO:0000313" key="11">
    <source>
        <dbReference type="EMBL" id="RVT97828.1"/>
    </source>
</evidence>
<dbReference type="PANTHER" id="PTHR12815">
    <property type="entry name" value="SORTING AND ASSEMBLY MACHINERY SAMM50 PROTEIN FAMILY MEMBER"/>
    <property type="match status" value="1"/>
</dbReference>
<dbReference type="Gene3D" id="3.10.20.310">
    <property type="entry name" value="membrane protein fhac"/>
    <property type="match status" value="5"/>
</dbReference>
<keyword evidence="5 8" id="KW-0677">Repeat</keyword>
<dbReference type="HAMAP" id="MF_01430">
    <property type="entry name" value="OM_assembly_BamA"/>
    <property type="match status" value="1"/>
</dbReference>
<evidence type="ECO:0000256" key="3">
    <source>
        <dbReference type="ARBA" id="ARBA00022692"/>
    </source>
</evidence>
<keyword evidence="2 8" id="KW-1134">Transmembrane beta strand</keyword>
<evidence type="ECO:0000256" key="5">
    <source>
        <dbReference type="ARBA" id="ARBA00022737"/>
    </source>
</evidence>
<evidence type="ECO:0000256" key="6">
    <source>
        <dbReference type="ARBA" id="ARBA00023136"/>
    </source>
</evidence>
<feature type="domain" description="POTRA" evidence="10">
    <location>
        <begin position="364"/>
        <end position="437"/>
    </location>
</feature>
<keyword evidence="6 8" id="KW-0472">Membrane</keyword>
<keyword evidence="4 8" id="KW-0732">Signal</keyword>
<comment type="subunit">
    <text evidence="8">Part of the Bam complex.</text>
</comment>
<dbReference type="GO" id="GO:0051205">
    <property type="term" value="P:protein insertion into membrane"/>
    <property type="evidence" value="ECO:0007669"/>
    <property type="project" value="UniProtKB-UniRule"/>
</dbReference>
<comment type="subcellular location">
    <subcellularLocation>
        <location evidence="8">Cell outer membrane</location>
    </subcellularLocation>
    <subcellularLocation>
        <location evidence="1">Membrane</location>
    </subcellularLocation>
</comment>